<keyword evidence="13" id="KW-1185">Reference proteome</keyword>
<dbReference type="PROSITE" id="PS50175">
    <property type="entry name" value="ASP_PROT_RETROV"/>
    <property type="match status" value="1"/>
</dbReference>
<dbReference type="Gene3D" id="3.30.420.10">
    <property type="entry name" value="Ribonuclease H-like superfamily/Ribonuclease H"/>
    <property type="match status" value="2"/>
</dbReference>
<dbReference type="InterPro" id="IPR021109">
    <property type="entry name" value="Peptidase_aspartic_dom_sf"/>
</dbReference>
<keyword evidence="7" id="KW-0863">Zinc-finger</keyword>
<dbReference type="Gene3D" id="2.60.98.50">
    <property type="match status" value="1"/>
</dbReference>
<feature type="transmembrane region" description="Helical" evidence="9">
    <location>
        <begin position="2521"/>
        <end position="2544"/>
    </location>
</feature>
<dbReference type="WBParaSite" id="HCON_00043740-00001">
    <property type="protein sequence ID" value="HCON_00043740-00001"/>
    <property type="gene ID" value="HCON_00043740"/>
</dbReference>
<dbReference type="InterPro" id="IPR036397">
    <property type="entry name" value="RNaseH_sf"/>
</dbReference>
<dbReference type="GO" id="GO:0003964">
    <property type="term" value="F:RNA-directed DNA polymerase activity"/>
    <property type="evidence" value="ECO:0007669"/>
    <property type="project" value="UniProtKB-KW"/>
</dbReference>
<evidence type="ECO:0000256" key="9">
    <source>
        <dbReference type="SAM" id="Phobius"/>
    </source>
</evidence>
<evidence type="ECO:0000313" key="14">
    <source>
        <dbReference type="WBParaSite" id="HCON_00043740-00001"/>
    </source>
</evidence>
<dbReference type="PANTHER" id="PTHR47331">
    <property type="entry name" value="PHD-TYPE DOMAIN-CONTAINING PROTEIN"/>
    <property type="match status" value="1"/>
</dbReference>
<dbReference type="PROSITE" id="PS50158">
    <property type="entry name" value="ZF_CCHC"/>
    <property type="match status" value="1"/>
</dbReference>
<keyword evidence="2" id="KW-0548">Nucleotidyltransferase</keyword>
<dbReference type="SUPFAM" id="SSF56672">
    <property type="entry name" value="DNA/RNA polymerases"/>
    <property type="match status" value="1"/>
</dbReference>
<dbReference type="SUPFAM" id="SSF53098">
    <property type="entry name" value="Ribonuclease H-like"/>
    <property type="match status" value="1"/>
</dbReference>
<feature type="transmembrane region" description="Helical" evidence="9">
    <location>
        <begin position="2600"/>
        <end position="2619"/>
    </location>
</feature>
<dbReference type="Pfam" id="PF18701">
    <property type="entry name" value="DUF5641"/>
    <property type="match status" value="1"/>
</dbReference>
<dbReference type="InterPro" id="IPR008042">
    <property type="entry name" value="Retrotrans_Pao"/>
</dbReference>
<organism evidence="13 14">
    <name type="scientific">Haemonchus contortus</name>
    <name type="common">Barber pole worm</name>
    <dbReference type="NCBI Taxonomy" id="6289"/>
    <lineage>
        <taxon>Eukaryota</taxon>
        <taxon>Metazoa</taxon>
        <taxon>Ecdysozoa</taxon>
        <taxon>Nematoda</taxon>
        <taxon>Chromadorea</taxon>
        <taxon>Rhabditida</taxon>
        <taxon>Rhabditina</taxon>
        <taxon>Rhabditomorpha</taxon>
        <taxon>Strongyloidea</taxon>
        <taxon>Trichostrongylidae</taxon>
        <taxon>Haemonchus</taxon>
    </lineage>
</organism>
<dbReference type="Gene3D" id="2.40.70.10">
    <property type="entry name" value="Acid Proteases"/>
    <property type="match status" value="1"/>
</dbReference>
<dbReference type="Proteomes" id="UP000025227">
    <property type="component" value="Unplaced"/>
</dbReference>
<evidence type="ECO:0000256" key="3">
    <source>
        <dbReference type="ARBA" id="ARBA00022722"/>
    </source>
</evidence>
<dbReference type="InterPro" id="IPR001995">
    <property type="entry name" value="Peptidase_A2_cat"/>
</dbReference>
<evidence type="ECO:0000256" key="7">
    <source>
        <dbReference type="PROSITE-ProRule" id="PRU00047"/>
    </source>
</evidence>
<dbReference type="Pfam" id="PF00078">
    <property type="entry name" value="RVT_1"/>
    <property type="match status" value="1"/>
</dbReference>
<sequence>MAGPIALRSQKALMTRYCNALTRLVDQGEKMVSGGELRPGAPVTPEESQALIFQIEASSQLLLDTLSTFSATADSLIDSLNEDQVVQVQTYLENAHEALERAHTLAFKMDATLRSKRCQLQEMNAPATNSTQSNWGLVQAAQPRLPAIPIPTFSGKIWEYGNFWTLFSTNVHNQPLTNLQKFNYLLDALSGEARELVRRFPVTEENYELAVEMLQKKYGDNSKLASSLQTRLEHAKADRPTIPAQRRLLDSIIPIVMQLQKLNIHLDGSYLVQKVLAKFTPTIQRHVLEHFLPRSTSDSAWKMQDLLDALDDHITTEERISDVVDKTISRETHSIPKTPGRPKDQIPSCMFCRANTHKAVNCPRYPTISDRRNIMQERKLCLNCGKQGHLVMQCLSKGCSYCEGKKHHHTLCPSRVGVTPQPIVRNTPRPQPLTRNTPTLPKSMRTPSRAPGQTSRDSTHPPQPANAKRTQAHPINSTSSLDEHQCPQTQPEARQDSVVLHHLDARSKDHEQVALLTGCAQVWNTVHTKWKEVEILFDTGADRSFISEALAQDLGLDTSRGRVLTMYTFGSKDPKTAQSTLTTLNIWDTEGHQYSLSLYTAQNLTGTSEATRLSKEDMDFITYHGIRLSRPSQGDESRPQILLGCDQLWTFLESTSPRYTLPSGLQLIPSKFGYLLTGMKSPPFGTAGEPNSNTTNLTIVANTILNFDDDLDRWDRYWTIDSSGICEFTGAKDAEKDAVNAQVSKFFDDTIQRRPDGYYVRLPYKENHETLPSNKAIALRRLHSVLKMLESQPDLLDGYQEIMKEQADKGIIEEIPNDQPLNGMILHYIPHQPVVTPQKDTTKLRIVFDASSHFKGCPSLNDILHQGPLILPEIYAMLLRFRVAPYVVTSDVEKAFLQVHLHEIDRDATRFFWVRDVHKPVTEDNLVTFRFTRVTFGLNVSPFLLGATIHHHLRSNVEEKALAEEIQANLYVDNLILSADTKKDALQKSLKSRAIFADIGMNLREFLSNDPELCASLPADACAKSTTHKVLGITWNAADDVLDIQCNMAPTEKVTKRIVARQIASIYDPFGWLTPLLTQAKRFQQELWKHKYTWDEPLSETLCSQWNDILQKMHGFHRSFPRIIAPHSKDLCLAVFADASAIAMTACAYVFNHLGSVLIMAKGKLPSIKSTCTMPKLEMNAITIATRLAHSIIQALKPRLNDRLRKIYIFSDSQIALNWLNAKPYSAQLGRLVENRLREIRRIAENLQADMITVEFRYVPTADNPADAGTRGLTKEQLITHKWWSGPEFLLAPEDQWVAPIYALNLENSCEQSDSPAVISVVHETLPEKPSKPTIDCARLSSFRLAKRTALVVLVFLKKLVGALPQEKIEKITSTIPELRMIPDSLERSEGGAQRAARLFLIRIHQNTYLTEGYRKSMGSSLTLFRDKDHIWKSRGRLQNSSLSEESKYPIFISPNTSLAELIIKDAHGPYHQGIEHTMATVRNRYWIPKLRQQVRKLVVKCVKCRRFNALPYPYPDSTDLPQRRVFRSRPFQHIGLDFFDLPKLSTEADERNPCGCIFTCTVTRLMHLELVPSMGTEDFINAFRRFVARRGIPDTITCDNAPTFLLAEKILAEGKREMVLNPEAKATLMEHEIQWKHITPYAPWQGGFYERLIKSVKHALYKALRSTRCLSIDHLRTILTEIESCLNSRPLTYQGSSQEEFASIRPIDFLQKEFEGTLPLAVTLPDQDDSEYHPPEEERTLQTQKEVLDALRSSCQATEKFWKIWHDQYLSSLRETHVKNITNKRHSQSTPSTGDVVLVSDSVLPRNNWRMARITDIRKGSDGNIREVELITAARRKIHRPVNLLVPLEIHDTENQDRGNMPTVTEGEIHPSAQPQRYNLRPRPPRPPQATVSTVRARCSNTAKWFLFHLMPLSLLNFSTPTPSKDMQISCTSNGISISTTPNLTFEICADNHCQLHKASTTPYLVKFPTQLTLHDHIVMVKWNNGGHLATMTTTCRALDFCENVDCWFCAQSLLNPECWPARALFLIMILLYLIVATAYALLYVPMTIGKPIRLLSQGGLTIMLFLVQKLGRLCLKLIRKLFLRRRRTRSAHIAAALAIIVVTATQRTMACQLVNAFEHHSTSCTKIRDQEKCQTSLSEILKINTFHQEACLRLAYNSSLIANIRVRWKGLYLTCERETLYFTRSTSLRVLDSKRCATMGSCVNGKCAEIQSTSLIEELDPANSFPGRTGCMESCGGWGCDCWWPSSGCLFYRVYAVPNSPTTYEVFRCTRWSEAVKLEIFIDTLNTTIGKRRFVQTAIPNVPIDLPSFRLTMTSLTLPPTPSLYTHFITDGHDTAIWSASNKPHLICSSKENATSAQCIFNDDCRCDPAENKVNCHCSEWKLDQEFNNIALKLPVKTVSWELAQRPNHAIVAKIPHMVSAEFVIDFHGTFDATSQEITQENCTVPNNVLKGCYHCSKGAQTHIQCTSNSETLGEILCGNHAFVVPCAKDSPESLLRFHFDSARQLLNCSITCGQAKHYFLLAGILKFIEPLSIPGSAILSGNSTMYHEIKWPDFYHIFDVCLLWYKTLIVGLLIVASALLISYAFLPTLGLRLLGFLLRYTLKFLLGPWKIFSFVLKKVRERNKRAPAHEKNL</sequence>
<evidence type="ECO:0000259" key="10">
    <source>
        <dbReference type="PROSITE" id="PS50158"/>
    </source>
</evidence>
<name>A0A7I4Y4D8_HAECO</name>
<protein>
    <submittedName>
        <fullName evidence="14">CCHC-type domain-containing protein</fullName>
    </submittedName>
</protein>
<dbReference type="InterPro" id="IPR005312">
    <property type="entry name" value="DUF1759"/>
</dbReference>
<evidence type="ECO:0000256" key="6">
    <source>
        <dbReference type="ARBA" id="ARBA00022918"/>
    </source>
</evidence>
<dbReference type="InterPro" id="IPR000477">
    <property type="entry name" value="RT_dom"/>
</dbReference>
<dbReference type="Pfam" id="PF05585">
    <property type="entry name" value="DUF1758"/>
    <property type="match status" value="1"/>
</dbReference>
<dbReference type="OMA" id="CENINCW"/>
<dbReference type="Pfam" id="PF05380">
    <property type="entry name" value="Peptidase_A17"/>
    <property type="match status" value="1"/>
</dbReference>
<keyword evidence="1" id="KW-0808">Transferase</keyword>
<evidence type="ECO:0000256" key="8">
    <source>
        <dbReference type="SAM" id="MobiDB-lite"/>
    </source>
</evidence>
<dbReference type="GO" id="GO:0003676">
    <property type="term" value="F:nucleic acid binding"/>
    <property type="evidence" value="ECO:0007669"/>
    <property type="project" value="InterPro"/>
</dbReference>
<dbReference type="InterPro" id="IPR001969">
    <property type="entry name" value="Aspartic_peptidase_AS"/>
</dbReference>
<evidence type="ECO:0000256" key="4">
    <source>
        <dbReference type="ARBA" id="ARBA00022759"/>
    </source>
</evidence>
<dbReference type="PROSITE" id="PS00141">
    <property type="entry name" value="ASP_PROTEASE"/>
    <property type="match status" value="1"/>
</dbReference>
<feature type="domain" description="Integrase catalytic" evidence="12">
    <location>
        <begin position="1527"/>
        <end position="1715"/>
    </location>
</feature>
<dbReference type="Gene3D" id="2.60.40.3770">
    <property type="match status" value="1"/>
</dbReference>
<evidence type="ECO:0000256" key="2">
    <source>
        <dbReference type="ARBA" id="ARBA00022695"/>
    </source>
</evidence>
<keyword evidence="5" id="KW-0378">Hydrolase</keyword>
<dbReference type="PANTHER" id="PTHR47331:SF5">
    <property type="entry name" value="RIBONUCLEASE H"/>
    <property type="match status" value="1"/>
</dbReference>
<dbReference type="InterPro" id="IPR040676">
    <property type="entry name" value="DUF5641"/>
</dbReference>
<feature type="transmembrane region" description="Helical" evidence="9">
    <location>
        <begin position="2025"/>
        <end position="2044"/>
    </location>
</feature>
<reference evidence="14" key="1">
    <citation type="submission" date="2020-12" db="UniProtKB">
        <authorList>
            <consortium name="WormBaseParasite"/>
        </authorList>
    </citation>
    <scope>IDENTIFICATION</scope>
    <source>
        <strain evidence="14">MHco3</strain>
    </source>
</reference>
<dbReference type="GO" id="GO:0004519">
    <property type="term" value="F:endonuclease activity"/>
    <property type="evidence" value="ECO:0007669"/>
    <property type="project" value="UniProtKB-KW"/>
</dbReference>
<dbReference type="Pfam" id="PF07245">
    <property type="entry name" value="Phlebovirus_G2"/>
    <property type="match status" value="1"/>
</dbReference>
<evidence type="ECO:0000313" key="13">
    <source>
        <dbReference type="Proteomes" id="UP000025227"/>
    </source>
</evidence>
<dbReference type="InterPro" id="IPR008737">
    <property type="entry name" value="DUF1758"/>
</dbReference>
<dbReference type="Gene3D" id="3.10.10.10">
    <property type="entry name" value="HIV Type 1 Reverse Transcriptase, subunit A, domain 1"/>
    <property type="match status" value="1"/>
</dbReference>
<keyword evidence="3" id="KW-0540">Nuclease</keyword>
<feature type="transmembrane region" description="Helical" evidence="9">
    <location>
        <begin position="2093"/>
        <end position="2111"/>
    </location>
</feature>
<feature type="region of interest" description="Disordered" evidence="8">
    <location>
        <begin position="411"/>
        <end position="471"/>
    </location>
</feature>
<feature type="domain" description="CCHC-type" evidence="10">
    <location>
        <begin position="381"/>
        <end position="394"/>
    </location>
</feature>
<feature type="region of interest" description="Disordered" evidence="8">
    <location>
        <begin position="1867"/>
        <end position="1893"/>
    </location>
</feature>
<dbReference type="SUPFAM" id="SSF50630">
    <property type="entry name" value="Acid proteases"/>
    <property type="match status" value="1"/>
</dbReference>
<dbReference type="InterPro" id="IPR043128">
    <property type="entry name" value="Rev_trsase/Diguanyl_cyclase"/>
</dbReference>
<feature type="transmembrane region" description="Helical" evidence="9">
    <location>
        <begin position="2565"/>
        <end position="2588"/>
    </location>
</feature>
<dbReference type="InterPro" id="IPR001878">
    <property type="entry name" value="Znf_CCHC"/>
</dbReference>
<dbReference type="OrthoDB" id="5876684at2759"/>
<keyword evidence="9" id="KW-0812">Transmembrane</keyword>
<dbReference type="Gene3D" id="1.10.340.70">
    <property type="match status" value="1"/>
</dbReference>
<dbReference type="CDD" id="cd01644">
    <property type="entry name" value="RT_pepA17"/>
    <property type="match status" value="1"/>
</dbReference>
<proteinExistence type="predicted"/>
<dbReference type="Gene3D" id="3.30.70.270">
    <property type="match status" value="1"/>
</dbReference>
<accession>A0A7I4Y4D8</accession>
<evidence type="ECO:0000259" key="11">
    <source>
        <dbReference type="PROSITE" id="PS50175"/>
    </source>
</evidence>
<dbReference type="PROSITE" id="PS50994">
    <property type="entry name" value="INTEGRASE"/>
    <property type="match status" value="1"/>
</dbReference>
<dbReference type="Pfam" id="PF17921">
    <property type="entry name" value="Integrase_H2C2"/>
    <property type="match status" value="1"/>
</dbReference>
<dbReference type="Pfam" id="PF03564">
    <property type="entry name" value="DUF1759"/>
    <property type="match status" value="1"/>
</dbReference>
<keyword evidence="7" id="KW-0479">Metal-binding</keyword>
<dbReference type="InterPro" id="IPR012337">
    <property type="entry name" value="RNaseH-like_sf"/>
</dbReference>
<dbReference type="InterPro" id="IPR043502">
    <property type="entry name" value="DNA/RNA_pol_sf"/>
</dbReference>
<keyword evidence="7" id="KW-0862">Zinc</keyword>
<dbReference type="InterPro" id="IPR041588">
    <property type="entry name" value="Integrase_H2C2"/>
</dbReference>
<keyword evidence="4" id="KW-0255">Endonuclease</keyword>
<dbReference type="SMART" id="SM00343">
    <property type="entry name" value="ZnF_C2HC"/>
    <property type="match status" value="3"/>
</dbReference>
<dbReference type="GO" id="GO:0015074">
    <property type="term" value="P:DNA integration"/>
    <property type="evidence" value="ECO:0007669"/>
    <property type="project" value="InterPro"/>
</dbReference>
<dbReference type="InterPro" id="IPR001584">
    <property type="entry name" value="Integrase_cat-core"/>
</dbReference>
<evidence type="ECO:0000256" key="1">
    <source>
        <dbReference type="ARBA" id="ARBA00022679"/>
    </source>
</evidence>
<keyword evidence="9" id="KW-1133">Transmembrane helix</keyword>
<keyword evidence="6" id="KW-0695">RNA-directed DNA polymerase</keyword>
<evidence type="ECO:0000256" key="5">
    <source>
        <dbReference type="ARBA" id="ARBA00022801"/>
    </source>
</evidence>
<dbReference type="GO" id="GO:0006508">
    <property type="term" value="P:proteolysis"/>
    <property type="evidence" value="ECO:0007669"/>
    <property type="project" value="InterPro"/>
</dbReference>
<dbReference type="GO" id="GO:0042575">
    <property type="term" value="C:DNA polymerase complex"/>
    <property type="evidence" value="ECO:0007669"/>
    <property type="project" value="UniProtKB-ARBA"/>
</dbReference>
<feature type="domain" description="Peptidase A2" evidence="11">
    <location>
        <begin position="533"/>
        <end position="548"/>
    </location>
</feature>
<dbReference type="GO" id="GO:0008270">
    <property type="term" value="F:zinc ion binding"/>
    <property type="evidence" value="ECO:0007669"/>
    <property type="project" value="UniProtKB-KW"/>
</dbReference>
<dbReference type="GO" id="GO:0004190">
    <property type="term" value="F:aspartic-type endopeptidase activity"/>
    <property type="evidence" value="ECO:0007669"/>
    <property type="project" value="InterPro"/>
</dbReference>
<dbReference type="InterPro" id="IPR009878">
    <property type="entry name" value="Phlebovirus_G2_fusion"/>
</dbReference>
<evidence type="ECO:0000259" key="12">
    <source>
        <dbReference type="PROSITE" id="PS50994"/>
    </source>
</evidence>
<keyword evidence="9" id="KW-0472">Membrane</keyword>